<organism evidence="2 3">
    <name type="scientific">candidate division CSSED10-310 bacterium</name>
    <dbReference type="NCBI Taxonomy" id="2855610"/>
    <lineage>
        <taxon>Bacteria</taxon>
        <taxon>Bacteria division CSSED10-310</taxon>
    </lineage>
</organism>
<accession>A0ABV6Z1S3</accession>
<protein>
    <recommendedName>
        <fullName evidence="1">DUF3108 domain-containing protein</fullName>
    </recommendedName>
</protein>
<comment type="caution">
    <text evidence="2">The sequence shown here is derived from an EMBL/GenBank/DDBJ whole genome shotgun (WGS) entry which is preliminary data.</text>
</comment>
<dbReference type="InterPro" id="IPR049279">
    <property type="entry name" value="DUF3108-like"/>
</dbReference>
<dbReference type="Pfam" id="PF21347">
    <property type="entry name" value="DUF3108_like"/>
    <property type="match status" value="1"/>
</dbReference>
<dbReference type="Gene3D" id="2.40.360.20">
    <property type="match status" value="1"/>
</dbReference>
<dbReference type="PROSITE" id="PS51257">
    <property type="entry name" value="PROKAR_LIPOPROTEIN"/>
    <property type="match status" value="1"/>
</dbReference>
<evidence type="ECO:0000259" key="1">
    <source>
        <dbReference type="Pfam" id="PF21347"/>
    </source>
</evidence>
<feature type="domain" description="DUF3108" evidence="1">
    <location>
        <begin position="141"/>
        <end position="194"/>
    </location>
</feature>
<reference evidence="2 3" key="1">
    <citation type="submission" date="2024-09" db="EMBL/GenBank/DDBJ databases">
        <title>Laminarin stimulates single cell rates of sulfate reduction while oxygen inhibits transcriptomic activity in coastal marine sediment.</title>
        <authorList>
            <person name="Lindsay M."/>
            <person name="Orcutt B."/>
            <person name="Emerson D."/>
            <person name="Stepanauskas R."/>
            <person name="D'Angelo T."/>
        </authorList>
    </citation>
    <scope>NUCLEOTIDE SEQUENCE [LARGE SCALE GENOMIC DNA]</scope>
    <source>
        <strain evidence="2">SAG AM-311-K15</strain>
    </source>
</reference>
<name>A0ABV6Z1S3_UNCC1</name>
<evidence type="ECO:0000313" key="2">
    <source>
        <dbReference type="EMBL" id="MFC1852413.1"/>
    </source>
</evidence>
<proteinExistence type="predicted"/>
<evidence type="ECO:0000313" key="3">
    <source>
        <dbReference type="Proteomes" id="UP001594351"/>
    </source>
</evidence>
<dbReference type="Proteomes" id="UP001594351">
    <property type="component" value="Unassembled WGS sequence"/>
</dbReference>
<gene>
    <name evidence="2" type="ORF">ACFL27_19620</name>
</gene>
<dbReference type="EMBL" id="JBHPBY010000309">
    <property type="protein sequence ID" value="MFC1852413.1"/>
    <property type="molecule type" value="Genomic_DNA"/>
</dbReference>
<sequence length="206" mass="23659">MKLIKQSFSLLGPIFLILCLVSGLGFMACSDDDDDEASLIQPLEEGNTWTYIDEDEQWTMTVNGTQDVDGTETKRVDVNWLDTETYYSDFWTYFFKNHEDGMYYYGTEYQGDIDTTSPRLWVKYPVSDGESFVDGWGNTYRVMSLSEQVTVPAGTFTCIKFECRNDDGNLYTYEYWAPNVGYIKSLDINSNGTTFDDDLLTSYSLN</sequence>
<keyword evidence="3" id="KW-1185">Reference proteome</keyword>